<dbReference type="RefSeq" id="WP_007171228.1">
    <property type="nucleotide sequence ID" value="NZ_GG770558.1"/>
</dbReference>
<reference evidence="2 3" key="1">
    <citation type="submission" date="2010-04" db="EMBL/GenBank/DDBJ databases">
        <authorList>
            <person name="Muzny D."/>
            <person name="Qin X."/>
            <person name="Deng J."/>
            <person name="Jiang H."/>
            <person name="Liu Y."/>
            <person name="Qu J."/>
            <person name="Song X.-Z."/>
            <person name="Zhang L."/>
            <person name="Thornton R."/>
            <person name="Coyle M."/>
            <person name="Francisco L."/>
            <person name="Jackson L."/>
            <person name="Javaid M."/>
            <person name="Korchina V."/>
            <person name="Kovar C."/>
            <person name="Mata R."/>
            <person name="Mathew T."/>
            <person name="Ngo R."/>
            <person name="Nguyen L."/>
            <person name="Nguyen N."/>
            <person name="Okwuonu G."/>
            <person name="Ongeri F."/>
            <person name="Pham C."/>
            <person name="Simmons D."/>
            <person name="Wilczek-Boney K."/>
            <person name="Hale W."/>
            <person name="Jakkamsetti A."/>
            <person name="Pham P."/>
            <person name="Ruth R."/>
            <person name="San Lucas F."/>
            <person name="Warren J."/>
            <person name="Zhang J."/>
            <person name="Zhao Z."/>
            <person name="Zhou C."/>
            <person name="Zhu D."/>
            <person name="Lee S."/>
            <person name="Bess C."/>
            <person name="Blankenburg K."/>
            <person name="Forbes L."/>
            <person name="Fu Q."/>
            <person name="Gubbala S."/>
            <person name="Hirani K."/>
            <person name="Jayaseelan J.C."/>
            <person name="Lara F."/>
            <person name="Munidasa M."/>
            <person name="Palculict T."/>
            <person name="Patil S."/>
            <person name="Pu L.-L."/>
            <person name="Saada N."/>
            <person name="Tang L."/>
            <person name="Weissenberger G."/>
            <person name="Zhu Y."/>
            <person name="Hemphill L."/>
            <person name="Shang Y."/>
            <person name="Youmans B."/>
            <person name="Ayvaz T."/>
            <person name="Ross M."/>
            <person name="Santibanez J."/>
            <person name="Aqrawi P."/>
            <person name="Gross S."/>
            <person name="Joshi V."/>
            <person name="Fowler G."/>
            <person name="Nazareth L."/>
            <person name="Reid J."/>
            <person name="Worley K."/>
            <person name="Petrosino J."/>
            <person name="Highlander S."/>
            <person name="Gibbs R."/>
        </authorList>
    </citation>
    <scope>NUCLEOTIDE SEQUENCE [LARGE SCALE GENOMIC DNA]</scope>
    <source>
        <strain evidence="2 3">ATCC BAA-614</strain>
    </source>
</reference>
<dbReference type="EMBL" id="ADNV01000387">
    <property type="protein sequence ID" value="EFG74034.1"/>
    <property type="molecule type" value="Genomic_DNA"/>
</dbReference>
<evidence type="ECO:0008006" key="4">
    <source>
        <dbReference type="Google" id="ProtNLM"/>
    </source>
</evidence>
<keyword evidence="1" id="KW-0732">Signal</keyword>
<comment type="caution">
    <text evidence="2">The sequence shown here is derived from an EMBL/GenBank/DDBJ whole genome shotgun (WGS) entry which is preliminary data.</text>
</comment>
<dbReference type="HOGENOM" id="CLU_189898_1_0_11"/>
<protein>
    <recommendedName>
        <fullName evidence="4">Lipoprotein</fullName>
    </recommendedName>
</protein>
<accession>D5PIN8</accession>
<gene>
    <name evidence="2" type="ORF">HMPREF0591_6032</name>
</gene>
<feature type="chain" id="PRO_5038826654" description="Lipoprotein" evidence="1">
    <location>
        <begin position="21"/>
        <end position="60"/>
    </location>
</feature>
<evidence type="ECO:0000256" key="1">
    <source>
        <dbReference type="SAM" id="SignalP"/>
    </source>
</evidence>
<evidence type="ECO:0000313" key="2">
    <source>
        <dbReference type="EMBL" id="EFG74034.1"/>
    </source>
</evidence>
<keyword evidence="3" id="KW-1185">Reference proteome</keyword>
<name>D5PIN8_9MYCO</name>
<organism evidence="2 3">
    <name type="scientific">Mycobacterium parascrofulaceum ATCC BAA-614</name>
    <dbReference type="NCBI Taxonomy" id="525368"/>
    <lineage>
        <taxon>Bacteria</taxon>
        <taxon>Bacillati</taxon>
        <taxon>Actinomycetota</taxon>
        <taxon>Actinomycetes</taxon>
        <taxon>Mycobacteriales</taxon>
        <taxon>Mycobacteriaceae</taxon>
        <taxon>Mycobacterium</taxon>
        <taxon>Mycobacterium simiae complex</taxon>
    </lineage>
</organism>
<dbReference type="AlphaFoldDB" id="D5PIN8"/>
<feature type="signal peptide" evidence="1">
    <location>
        <begin position="1"/>
        <end position="20"/>
    </location>
</feature>
<proteinExistence type="predicted"/>
<evidence type="ECO:0000313" key="3">
    <source>
        <dbReference type="Proteomes" id="UP000003653"/>
    </source>
</evidence>
<dbReference type="Proteomes" id="UP000003653">
    <property type="component" value="Unassembled WGS sequence"/>
</dbReference>
<sequence length="60" mass="5434">MKERTMKTLKAAAAATGVTAVLILPTGCASSAAGSGGLIGGSSSSGLGGVIGGITSGLGL</sequence>